<sequence>MAEHRQQLQPTDNTKNRFHENGPSTSNVLTVLTLLPIGATLLLLSGLSFLGSLIALAIAVPIFLIFSPVLTFIAVLDCEFSSWKEGLCVSAAADEVADAGHEDEYYGPVGPE</sequence>
<feature type="transmembrane region" description="Helical" evidence="10">
    <location>
        <begin position="53"/>
        <end position="76"/>
    </location>
</feature>
<evidence type="ECO:0000256" key="9">
    <source>
        <dbReference type="SAM" id="MobiDB-lite"/>
    </source>
</evidence>
<evidence type="ECO:0000256" key="6">
    <source>
        <dbReference type="ARBA" id="ARBA00022692"/>
    </source>
</evidence>
<evidence type="ECO:0000256" key="4">
    <source>
        <dbReference type="ARBA" id="ARBA00010858"/>
    </source>
</evidence>
<evidence type="ECO:0000256" key="2">
    <source>
        <dbReference type="ARBA" id="ARBA00004141"/>
    </source>
</evidence>
<dbReference type="AlphaFoldDB" id="A0A6A2YRX7"/>
<dbReference type="GO" id="GO:0012511">
    <property type="term" value="C:monolayer-surrounded lipid storage body"/>
    <property type="evidence" value="ECO:0007669"/>
    <property type="project" value="InterPro"/>
</dbReference>
<keyword evidence="12" id="KW-1185">Reference proteome</keyword>
<keyword evidence="8 10" id="KW-0472">Membrane</keyword>
<evidence type="ECO:0000256" key="7">
    <source>
        <dbReference type="ARBA" id="ARBA00022989"/>
    </source>
</evidence>
<protein>
    <submittedName>
        <fullName evidence="11">Oleosin 16.4 kDa</fullName>
    </submittedName>
</protein>
<evidence type="ECO:0000313" key="11">
    <source>
        <dbReference type="EMBL" id="KAE8682123.1"/>
    </source>
</evidence>
<dbReference type="PANTHER" id="PTHR33203">
    <property type="entry name" value="OLEOSIN"/>
    <property type="match status" value="1"/>
</dbReference>
<feature type="region of interest" description="Disordered" evidence="9">
    <location>
        <begin position="1"/>
        <end position="23"/>
    </location>
</feature>
<dbReference type="GO" id="GO:0019915">
    <property type="term" value="P:lipid storage"/>
    <property type="evidence" value="ECO:0007669"/>
    <property type="project" value="TreeGrafter"/>
</dbReference>
<keyword evidence="6 10" id="KW-0812">Transmembrane</keyword>
<dbReference type="Proteomes" id="UP000436088">
    <property type="component" value="Unassembled WGS sequence"/>
</dbReference>
<keyword evidence="7 10" id="KW-1133">Transmembrane helix</keyword>
<proteinExistence type="inferred from homology"/>
<name>A0A6A2YRX7_HIBSY</name>
<dbReference type="InterPro" id="IPR000136">
    <property type="entry name" value="Oleosin"/>
</dbReference>
<evidence type="ECO:0000256" key="1">
    <source>
        <dbReference type="ARBA" id="ARBA00002582"/>
    </source>
</evidence>
<dbReference type="EMBL" id="VEPZ02001289">
    <property type="protein sequence ID" value="KAE8682123.1"/>
    <property type="molecule type" value="Genomic_DNA"/>
</dbReference>
<dbReference type="GO" id="GO:0010344">
    <property type="term" value="P:seed oilbody biogenesis"/>
    <property type="evidence" value="ECO:0007669"/>
    <property type="project" value="TreeGrafter"/>
</dbReference>
<organism evidence="11 12">
    <name type="scientific">Hibiscus syriacus</name>
    <name type="common">Rose of Sharon</name>
    <dbReference type="NCBI Taxonomy" id="106335"/>
    <lineage>
        <taxon>Eukaryota</taxon>
        <taxon>Viridiplantae</taxon>
        <taxon>Streptophyta</taxon>
        <taxon>Embryophyta</taxon>
        <taxon>Tracheophyta</taxon>
        <taxon>Spermatophyta</taxon>
        <taxon>Magnoliopsida</taxon>
        <taxon>eudicotyledons</taxon>
        <taxon>Gunneridae</taxon>
        <taxon>Pentapetalae</taxon>
        <taxon>rosids</taxon>
        <taxon>malvids</taxon>
        <taxon>Malvales</taxon>
        <taxon>Malvaceae</taxon>
        <taxon>Malvoideae</taxon>
        <taxon>Hibiscus</taxon>
    </lineage>
</organism>
<evidence type="ECO:0000256" key="8">
    <source>
        <dbReference type="ARBA" id="ARBA00023136"/>
    </source>
</evidence>
<accession>A0A6A2YRX7</accession>
<dbReference type="GO" id="GO:0050826">
    <property type="term" value="P:response to freezing"/>
    <property type="evidence" value="ECO:0007669"/>
    <property type="project" value="TreeGrafter"/>
</dbReference>
<evidence type="ECO:0000313" key="12">
    <source>
        <dbReference type="Proteomes" id="UP000436088"/>
    </source>
</evidence>
<dbReference type="GO" id="GO:0016020">
    <property type="term" value="C:membrane"/>
    <property type="evidence" value="ECO:0007669"/>
    <property type="project" value="UniProtKB-SubCell"/>
</dbReference>
<gene>
    <name evidence="11" type="ORF">F3Y22_tig00111273pilonHSYRG00047</name>
</gene>
<comment type="caution">
    <text evidence="11">The sequence shown here is derived from an EMBL/GenBank/DDBJ whole genome shotgun (WGS) entry which is preliminary data.</text>
</comment>
<evidence type="ECO:0000256" key="5">
    <source>
        <dbReference type="ARBA" id="ARBA00022677"/>
    </source>
</evidence>
<keyword evidence="5" id="KW-0551">Lipid droplet</keyword>
<feature type="transmembrane region" description="Helical" evidence="10">
    <location>
        <begin position="27"/>
        <end position="47"/>
    </location>
</feature>
<comment type="similarity">
    <text evidence="4">Belongs to the oleosin family.</text>
</comment>
<dbReference type="Pfam" id="PF01277">
    <property type="entry name" value="Oleosin"/>
    <property type="match status" value="1"/>
</dbReference>
<reference evidence="11" key="1">
    <citation type="submission" date="2019-09" db="EMBL/GenBank/DDBJ databases">
        <title>Draft genome information of white flower Hibiscus syriacus.</title>
        <authorList>
            <person name="Kim Y.-M."/>
        </authorList>
    </citation>
    <scope>NUCLEOTIDE SEQUENCE [LARGE SCALE GENOMIC DNA]</scope>
    <source>
        <strain evidence="11">YM2019G1</strain>
    </source>
</reference>
<comment type="subcellular location">
    <subcellularLocation>
        <location evidence="3">Lipid droplet</location>
    </subcellularLocation>
    <subcellularLocation>
        <location evidence="2">Membrane</location>
        <topology evidence="2">Multi-pass membrane protein</topology>
    </subcellularLocation>
</comment>
<evidence type="ECO:0000256" key="3">
    <source>
        <dbReference type="ARBA" id="ARBA00004502"/>
    </source>
</evidence>
<comment type="function">
    <text evidence="1">May have a structural role to stabilize the lipid body during desiccation of the seed by preventing coalescence of the oil. Probably interacts with both lipid and phospholipid moieties of lipid bodies. May also provide recognition signals for specific lipase anchorage in lipolysis during seedling growth.</text>
</comment>
<evidence type="ECO:0000256" key="10">
    <source>
        <dbReference type="SAM" id="Phobius"/>
    </source>
</evidence>
<dbReference type="PANTHER" id="PTHR33203:SF44">
    <property type="entry name" value="OLEOSIN 20.3 KDA"/>
    <property type="match status" value="1"/>
</dbReference>